<dbReference type="InterPro" id="IPR009057">
    <property type="entry name" value="Homeodomain-like_sf"/>
</dbReference>
<dbReference type="InterPro" id="IPR006447">
    <property type="entry name" value="Myb_dom_plants"/>
</dbReference>
<feature type="domain" description="HTH myb-type" evidence="6">
    <location>
        <begin position="187"/>
        <end position="247"/>
    </location>
</feature>
<name>A0A022RQA7_ERYGU</name>
<evidence type="ECO:0000313" key="8">
    <source>
        <dbReference type="Proteomes" id="UP000030748"/>
    </source>
</evidence>
<gene>
    <name evidence="7" type="ORF">MIMGU_mgv1a025279mg</name>
</gene>
<sequence>MNINEQIGVQCNNLGSFRISNSFFEFQSYYSTSSPPQDSCVHPQLPAIFEEQDEEMRRRHQNVGPAILSDDHDYLYSYRPLKDPADNNNSPHREKIESGDTLQSIVQSCYCGNNLTVEKGVIQECKHRNNNATISNSCSMLSFNNNINAENCQIEKEQPQINFDNGTTIKFGSIKVVVSGKEAITNKKKKSRIKWTKELDEKFIDCVKRLGGARKATPKEILKLMKCNGLTIFHIKSHLQKYRFARLTPEATEAAARRLKNSQKKLQMRIEEQAKQLQNMIKCQLNTTSE</sequence>
<evidence type="ECO:0000313" key="7">
    <source>
        <dbReference type="EMBL" id="EYU42239.1"/>
    </source>
</evidence>
<dbReference type="PhylomeDB" id="A0A022RQA7"/>
<dbReference type="InterPro" id="IPR001005">
    <property type="entry name" value="SANT/Myb"/>
</dbReference>
<comment type="subcellular location">
    <subcellularLocation>
        <location evidence="1">Nucleus</location>
    </subcellularLocation>
</comment>
<accession>A0A022RQA7</accession>
<evidence type="ECO:0000256" key="5">
    <source>
        <dbReference type="SAM" id="MobiDB-lite"/>
    </source>
</evidence>
<proteinExistence type="predicted"/>
<keyword evidence="2" id="KW-0805">Transcription regulation</keyword>
<evidence type="ECO:0000256" key="4">
    <source>
        <dbReference type="ARBA" id="ARBA00023242"/>
    </source>
</evidence>
<keyword evidence="3" id="KW-0804">Transcription</keyword>
<dbReference type="PANTHER" id="PTHR31499:SF80">
    <property type="entry name" value="HTH MYB-TYPE DOMAIN-CONTAINING PROTEIN"/>
    <property type="match status" value="1"/>
</dbReference>
<dbReference type="NCBIfam" id="TIGR01557">
    <property type="entry name" value="myb_SHAQKYF"/>
    <property type="match status" value="1"/>
</dbReference>
<dbReference type="FunFam" id="1.10.10.60:FF:000007">
    <property type="entry name" value="Two-component response regulator"/>
    <property type="match status" value="1"/>
</dbReference>
<dbReference type="GO" id="GO:0005634">
    <property type="term" value="C:nucleus"/>
    <property type="evidence" value="ECO:0007669"/>
    <property type="project" value="UniProtKB-SubCell"/>
</dbReference>
<protein>
    <recommendedName>
        <fullName evidence="6">HTH myb-type domain-containing protein</fullName>
    </recommendedName>
</protein>
<evidence type="ECO:0000256" key="3">
    <source>
        <dbReference type="ARBA" id="ARBA00023163"/>
    </source>
</evidence>
<reference evidence="7 8" key="1">
    <citation type="journal article" date="2013" name="Proc. Natl. Acad. Sci. U.S.A.">
        <title>Fine-scale variation in meiotic recombination in Mimulus inferred from population shotgun sequencing.</title>
        <authorList>
            <person name="Hellsten U."/>
            <person name="Wright K.M."/>
            <person name="Jenkins J."/>
            <person name="Shu S."/>
            <person name="Yuan Y."/>
            <person name="Wessler S.R."/>
            <person name="Schmutz J."/>
            <person name="Willis J.H."/>
            <person name="Rokhsar D.S."/>
        </authorList>
    </citation>
    <scope>NUCLEOTIDE SEQUENCE [LARGE SCALE GENOMIC DNA]</scope>
    <source>
        <strain evidence="8">cv. DUN x IM62</strain>
    </source>
</reference>
<evidence type="ECO:0000256" key="1">
    <source>
        <dbReference type="ARBA" id="ARBA00004123"/>
    </source>
</evidence>
<keyword evidence="4" id="KW-0539">Nucleus</keyword>
<dbReference type="Proteomes" id="UP000030748">
    <property type="component" value="Unassembled WGS sequence"/>
</dbReference>
<dbReference type="GO" id="GO:0003677">
    <property type="term" value="F:DNA binding"/>
    <property type="evidence" value="ECO:0007669"/>
    <property type="project" value="InterPro"/>
</dbReference>
<dbReference type="STRING" id="4155.A0A022RQA7"/>
<dbReference type="EMBL" id="KI630297">
    <property type="protein sequence ID" value="EYU42239.1"/>
    <property type="molecule type" value="Genomic_DNA"/>
</dbReference>
<dbReference type="GO" id="GO:0003700">
    <property type="term" value="F:DNA-binding transcription factor activity"/>
    <property type="evidence" value="ECO:0007669"/>
    <property type="project" value="InterPro"/>
</dbReference>
<organism evidence="7 8">
    <name type="scientific">Erythranthe guttata</name>
    <name type="common">Yellow monkey flower</name>
    <name type="synonym">Mimulus guttatus</name>
    <dbReference type="NCBI Taxonomy" id="4155"/>
    <lineage>
        <taxon>Eukaryota</taxon>
        <taxon>Viridiplantae</taxon>
        <taxon>Streptophyta</taxon>
        <taxon>Embryophyta</taxon>
        <taxon>Tracheophyta</taxon>
        <taxon>Spermatophyta</taxon>
        <taxon>Magnoliopsida</taxon>
        <taxon>eudicotyledons</taxon>
        <taxon>Gunneridae</taxon>
        <taxon>Pentapetalae</taxon>
        <taxon>asterids</taxon>
        <taxon>lamiids</taxon>
        <taxon>Lamiales</taxon>
        <taxon>Phrymaceae</taxon>
        <taxon>Erythranthe</taxon>
    </lineage>
</organism>
<dbReference type="PANTHER" id="PTHR31499">
    <property type="entry name" value="MYB FAMILY TRANSCRIPTION FACTOR PHL11"/>
    <property type="match status" value="1"/>
</dbReference>
<dbReference type="SUPFAM" id="SSF46689">
    <property type="entry name" value="Homeodomain-like"/>
    <property type="match status" value="1"/>
</dbReference>
<dbReference type="AlphaFoldDB" id="A0A022RQA7"/>
<evidence type="ECO:0000256" key="2">
    <source>
        <dbReference type="ARBA" id="ARBA00023015"/>
    </source>
</evidence>
<feature type="region of interest" description="Disordered" evidence="5">
    <location>
        <begin position="79"/>
        <end position="98"/>
    </location>
</feature>
<dbReference type="Pfam" id="PF00249">
    <property type="entry name" value="Myb_DNA-binding"/>
    <property type="match status" value="1"/>
</dbReference>
<dbReference type="InterPro" id="IPR046955">
    <property type="entry name" value="PHR1-like"/>
</dbReference>
<evidence type="ECO:0000259" key="6">
    <source>
        <dbReference type="PROSITE" id="PS51294"/>
    </source>
</evidence>
<dbReference type="Gene3D" id="1.10.10.60">
    <property type="entry name" value="Homeodomain-like"/>
    <property type="match status" value="1"/>
</dbReference>
<dbReference type="InterPro" id="IPR017930">
    <property type="entry name" value="Myb_dom"/>
</dbReference>
<dbReference type="PROSITE" id="PS51294">
    <property type="entry name" value="HTH_MYB"/>
    <property type="match status" value="1"/>
</dbReference>
<keyword evidence="8" id="KW-1185">Reference proteome</keyword>